<keyword evidence="1 3" id="KW-0238">DNA-binding</keyword>
<evidence type="ECO:0000256" key="5">
    <source>
        <dbReference type="SAM" id="MobiDB-lite"/>
    </source>
</evidence>
<feature type="compositionally biased region" description="Basic residues" evidence="5">
    <location>
        <begin position="118"/>
        <end position="130"/>
    </location>
</feature>
<keyword evidence="2 3" id="KW-0371">Homeobox</keyword>
<dbReference type="GO" id="GO:0030154">
    <property type="term" value="P:cell differentiation"/>
    <property type="evidence" value="ECO:0007669"/>
    <property type="project" value="TreeGrafter"/>
</dbReference>
<dbReference type="AlphaFoldDB" id="D8QL02"/>
<sequence>MDRVPTALSRTSSTMSASSTASTDSRESLSRACTKSANAANADIAKRTRRRFTHAQLSMLETLYHETSHPSREQRERVAAEGAMEIKSVTIWFQNKRQTERRMAVLLAKDATHEHPSAHIHTHTHTHTHQKNTAPLGPRPSLERVASLSELRAPHTPRARRTAGMPWDNMPSSPSGPTSPAARESEYVEFGSRRTLEWACARHRVRRRTGAPHAQSDDTDVDEPHEAITPRSSISQDRERGPQALARKPTMEEVLMANEKSGALDAERTLESVDEEDWKAALVLCGLGRS</sequence>
<dbReference type="Gene3D" id="1.10.10.60">
    <property type="entry name" value="Homeodomain-like"/>
    <property type="match status" value="1"/>
</dbReference>
<name>D8QL02_SCHCM</name>
<dbReference type="Pfam" id="PF00046">
    <property type="entry name" value="Homeodomain"/>
    <property type="match status" value="1"/>
</dbReference>
<evidence type="ECO:0000256" key="3">
    <source>
        <dbReference type="PROSITE-ProRule" id="PRU00108"/>
    </source>
</evidence>
<feature type="compositionally biased region" description="Low complexity" evidence="5">
    <location>
        <begin position="171"/>
        <end position="180"/>
    </location>
</feature>
<dbReference type="OMA" id="MMLENLF"/>
<comment type="subcellular location">
    <subcellularLocation>
        <location evidence="3 4">Nucleus</location>
    </subcellularLocation>
</comment>
<evidence type="ECO:0000256" key="1">
    <source>
        <dbReference type="ARBA" id="ARBA00023125"/>
    </source>
</evidence>
<dbReference type="GO" id="GO:0000978">
    <property type="term" value="F:RNA polymerase II cis-regulatory region sequence-specific DNA binding"/>
    <property type="evidence" value="ECO:0007669"/>
    <property type="project" value="TreeGrafter"/>
</dbReference>
<feature type="region of interest" description="Disordered" evidence="5">
    <location>
        <begin position="1"/>
        <end position="29"/>
    </location>
</feature>
<proteinExistence type="predicted"/>
<dbReference type="InterPro" id="IPR051000">
    <property type="entry name" value="Homeobox_DNA-bind_prot"/>
</dbReference>
<dbReference type="InterPro" id="IPR009057">
    <property type="entry name" value="Homeodomain-like_sf"/>
</dbReference>
<dbReference type="InterPro" id="IPR001356">
    <property type="entry name" value="HD"/>
</dbReference>
<gene>
    <name evidence="7" type="ORF">SCHCODRAFT_238623</name>
</gene>
<dbReference type="SMART" id="SM00389">
    <property type="entry name" value="HOX"/>
    <property type="match status" value="1"/>
</dbReference>
<accession>D8QL02</accession>
<feature type="domain" description="Homeobox" evidence="6">
    <location>
        <begin position="43"/>
        <end position="103"/>
    </location>
</feature>
<dbReference type="eggNOG" id="ENOG502SG9K">
    <property type="taxonomic scope" value="Eukaryota"/>
</dbReference>
<dbReference type="OrthoDB" id="6159439at2759"/>
<dbReference type="InParanoid" id="D8QL02"/>
<dbReference type="CDD" id="cd00086">
    <property type="entry name" value="homeodomain"/>
    <property type="match status" value="1"/>
</dbReference>
<dbReference type="Proteomes" id="UP000007431">
    <property type="component" value="Unassembled WGS sequence"/>
</dbReference>
<feature type="compositionally biased region" description="Low complexity" evidence="5">
    <location>
        <begin position="1"/>
        <end position="23"/>
    </location>
</feature>
<evidence type="ECO:0000313" key="7">
    <source>
        <dbReference type="EMBL" id="EFI91523.1"/>
    </source>
</evidence>
<dbReference type="HOGENOM" id="CLU_787793_0_0_1"/>
<protein>
    <recommendedName>
        <fullName evidence="6">Homeobox domain-containing protein</fullName>
    </recommendedName>
</protein>
<dbReference type="RefSeq" id="XP_003026426.1">
    <property type="nucleotide sequence ID" value="XM_003026380.1"/>
</dbReference>
<feature type="region of interest" description="Disordered" evidence="5">
    <location>
        <begin position="115"/>
        <end position="188"/>
    </location>
</feature>
<evidence type="ECO:0000256" key="2">
    <source>
        <dbReference type="ARBA" id="ARBA00023155"/>
    </source>
</evidence>
<dbReference type="GeneID" id="9592973"/>
<dbReference type="STRING" id="578458.D8QL02"/>
<organism evidence="8">
    <name type="scientific">Schizophyllum commune (strain H4-8 / FGSC 9210)</name>
    <name type="common">Split gill fungus</name>
    <dbReference type="NCBI Taxonomy" id="578458"/>
    <lineage>
        <taxon>Eukaryota</taxon>
        <taxon>Fungi</taxon>
        <taxon>Dikarya</taxon>
        <taxon>Basidiomycota</taxon>
        <taxon>Agaricomycotina</taxon>
        <taxon>Agaricomycetes</taxon>
        <taxon>Agaricomycetidae</taxon>
        <taxon>Agaricales</taxon>
        <taxon>Schizophyllaceae</taxon>
        <taxon>Schizophyllum</taxon>
    </lineage>
</organism>
<reference evidence="7 8" key="1">
    <citation type="journal article" date="2010" name="Nat. Biotechnol.">
        <title>Genome sequence of the model mushroom Schizophyllum commune.</title>
        <authorList>
            <person name="Ohm R.A."/>
            <person name="de Jong J.F."/>
            <person name="Lugones L.G."/>
            <person name="Aerts A."/>
            <person name="Kothe E."/>
            <person name="Stajich J.E."/>
            <person name="de Vries R.P."/>
            <person name="Record E."/>
            <person name="Levasseur A."/>
            <person name="Baker S.E."/>
            <person name="Bartholomew K.A."/>
            <person name="Coutinho P.M."/>
            <person name="Erdmann S."/>
            <person name="Fowler T.J."/>
            <person name="Gathman A.C."/>
            <person name="Lombard V."/>
            <person name="Henrissat B."/>
            <person name="Knabe N."/>
            <person name="Kuees U."/>
            <person name="Lilly W.W."/>
            <person name="Lindquist E."/>
            <person name="Lucas S."/>
            <person name="Magnuson J.K."/>
            <person name="Piumi F."/>
            <person name="Raudaskoski M."/>
            <person name="Salamov A."/>
            <person name="Schmutz J."/>
            <person name="Schwarze F.W.M.R."/>
            <person name="vanKuyk P.A."/>
            <person name="Horton J.S."/>
            <person name="Grigoriev I.V."/>
            <person name="Woesten H.A.B."/>
        </authorList>
    </citation>
    <scope>NUCLEOTIDE SEQUENCE [LARGE SCALE GENOMIC DNA]</scope>
    <source>
        <strain evidence="8">H4-8 / FGSC 9210</strain>
    </source>
</reference>
<dbReference type="PANTHER" id="PTHR24324">
    <property type="entry name" value="HOMEOBOX PROTEIN HHEX"/>
    <property type="match status" value="1"/>
</dbReference>
<feature type="region of interest" description="Disordered" evidence="5">
    <location>
        <begin position="206"/>
        <end position="252"/>
    </location>
</feature>
<evidence type="ECO:0000313" key="8">
    <source>
        <dbReference type="Proteomes" id="UP000007431"/>
    </source>
</evidence>
<evidence type="ECO:0000256" key="4">
    <source>
        <dbReference type="RuleBase" id="RU000682"/>
    </source>
</evidence>
<feature type="DNA-binding region" description="Homeobox" evidence="3">
    <location>
        <begin position="45"/>
        <end position="104"/>
    </location>
</feature>
<dbReference type="KEGG" id="scm:SCHCO_02693949"/>
<keyword evidence="3 4" id="KW-0539">Nucleus</keyword>
<dbReference type="EMBL" id="GL377317">
    <property type="protein sequence ID" value="EFI91523.1"/>
    <property type="molecule type" value="Genomic_DNA"/>
</dbReference>
<evidence type="ECO:0000259" key="6">
    <source>
        <dbReference type="PROSITE" id="PS50071"/>
    </source>
</evidence>
<dbReference type="PANTHER" id="PTHR24324:SF9">
    <property type="entry name" value="HOMEOBOX DOMAIN-CONTAINING PROTEIN"/>
    <property type="match status" value="1"/>
</dbReference>
<dbReference type="GO" id="GO:0006357">
    <property type="term" value="P:regulation of transcription by RNA polymerase II"/>
    <property type="evidence" value="ECO:0007669"/>
    <property type="project" value="TreeGrafter"/>
</dbReference>
<keyword evidence="8" id="KW-1185">Reference proteome</keyword>
<dbReference type="GO" id="GO:0005634">
    <property type="term" value="C:nucleus"/>
    <property type="evidence" value="ECO:0007669"/>
    <property type="project" value="UniProtKB-SubCell"/>
</dbReference>
<dbReference type="VEuPathDB" id="FungiDB:SCHCODRAFT_02693949"/>
<dbReference type="SUPFAM" id="SSF46689">
    <property type="entry name" value="Homeodomain-like"/>
    <property type="match status" value="1"/>
</dbReference>
<dbReference type="PROSITE" id="PS50071">
    <property type="entry name" value="HOMEOBOX_2"/>
    <property type="match status" value="1"/>
</dbReference>